<feature type="chain" id="PRO_5042099732" evidence="2">
    <location>
        <begin position="31"/>
        <end position="457"/>
    </location>
</feature>
<evidence type="ECO:0000313" key="3">
    <source>
        <dbReference type="EMBL" id="GFR53076.1"/>
    </source>
</evidence>
<feature type="region of interest" description="Disordered" evidence="1">
    <location>
        <begin position="91"/>
        <end position="126"/>
    </location>
</feature>
<reference evidence="3 4" key="1">
    <citation type="journal article" date="2021" name="Sci. Rep.">
        <title>Genome sequencing of the multicellular alga Astrephomene provides insights into convergent evolution of germ-soma differentiation.</title>
        <authorList>
            <person name="Yamashita S."/>
            <person name="Yamamoto K."/>
            <person name="Matsuzaki R."/>
            <person name="Suzuki S."/>
            <person name="Yamaguchi H."/>
            <person name="Hirooka S."/>
            <person name="Minakuchi Y."/>
            <person name="Miyagishima S."/>
            <person name="Kawachi M."/>
            <person name="Toyoda A."/>
            <person name="Nozaki H."/>
        </authorList>
    </citation>
    <scope>NUCLEOTIDE SEQUENCE [LARGE SCALE GENOMIC DNA]</scope>
    <source>
        <strain evidence="3 4">NIES-4017</strain>
    </source>
</reference>
<evidence type="ECO:0000256" key="1">
    <source>
        <dbReference type="SAM" id="MobiDB-lite"/>
    </source>
</evidence>
<name>A0AAD3HU63_9CHLO</name>
<accession>A0AAD3HU63</accession>
<keyword evidence="2" id="KW-0732">Signal</keyword>
<sequence length="457" mass="49486">MHCRQAAAKPLCRALLLVALMLACLARATALETDGARRPRRILLSAAQHDSSSTSVRSTFQLSVAADARVRGERVRHQVIPGIRRMLDDAPISDDFSSSNPSPNTPPATTTTGTTPPSTVPASSVPHLHTFPYESCAASPSAAKCDDMPFELLVSALTEGTASSRTLRIYPGITFKLQIKPYDYRTTEGGDLGGADDEGTPAQETVGCETMLKGLRELRIKLRSTAVNGAFVNYPTQPDDPDYNSEPFTFNATVNGIPVQTSIHKQPRPPGSVSATTADSSAETYLRIPLTILSRQQIASGNTSISLLINSKDDGDILSIPDYIVDTTQYVMTYPPIGTENVDPADRRTIYSAKIRYSLIPSESDTSCCPACFSSFMQTKLNDCPFCGGGDYYSTCVYNRVESDCGRAYLMCGFSYTYSFMSSFGMKNYPFGCVPCTTNPLGWCGPTNRAYAYCCAV</sequence>
<dbReference type="PROSITE" id="PS51257">
    <property type="entry name" value="PROKAR_LIPOPROTEIN"/>
    <property type="match status" value="1"/>
</dbReference>
<protein>
    <submittedName>
        <fullName evidence="3">Uncharacterized protein</fullName>
    </submittedName>
</protein>
<feature type="signal peptide" evidence="2">
    <location>
        <begin position="1"/>
        <end position="30"/>
    </location>
</feature>
<organism evidence="3 4">
    <name type="scientific">Astrephomene gubernaculifera</name>
    <dbReference type="NCBI Taxonomy" id="47775"/>
    <lineage>
        <taxon>Eukaryota</taxon>
        <taxon>Viridiplantae</taxon>
        <taxon>Chlorophyta</taxon>
        <taxon>core chlorophytes</taxon>
        <taxon>Chlorophyceae</taxon>
        <taxon>CS clade</taxon>
        <taxon>Chlamydomonadales</taxon>
        <taxon>Astrephomenaceae</taxon>
        <taxon>Astrephomene</taxon>
    </lineage>
</organism>
<dbReference type="AlphaFoldDB" id="A0AAD3HU63"/>
<keyword evidence="4" id="KW-1185">Reference proteome</keyword>
<dbReference type="EMBL" id="BMAR01000085">
    <property type="protein sequence ID" value="GFR53076.1"/>
    <property type="molecule type" value="Genomic_DNA"/>
</dbReference>
<evidence type="ECO:0000256" key="2">
    <source>
        <dbReference type="SAM" id="SignalP"/>
    </source>
</evidence>
<gene>
    <name evidence="3" type="ORF">Agub_g15757</name>
</gene>
<proteinExistence type="predicted"/>
<comment type="caution">
    <text evidence="3">The sequence shown here is derived from an EMBL/GenBank/DDBJ whole genome shotgun (WGS) entry which is preliminary data.</text>
</comment>
<dbReference type="Proteomes" id="UP001054857">
    <property type="component" value="Unassembled WGS sequence"/>
</dbReference>
<evidence type="ECO:0000313" key="4">
    <source>
        <dbReference type="Proteomes" id="UP001054857"/>
    </source>
</evidence>
<feature type="compositionally biased region" description="Low complexity" evidence="1">
    <location>
        <begin position="97"/>
        <end position="126"/>
    </location>
</feature>